<dbReference type="Pfam" id="PF00005">
    <property type="entry name" value="ABC_tran"/>
    <property type="match status" value="1"/>
</dbReference>
<proteinExistence type="predicted"/>
<evidence type="ECO:0000313" key="6">
    <source>
        <dbReference type="Proteomes" id="UP000004465"/>
    </source>
</evidence>
<dbReference type="CDD" id="cd03293">
    <property type="entry name" value="ABC_NrtD_SsuB_transporters"/>
    <property type="match status" value="1"/>
</dbReference>
<dbReference type="SUPFAM" id="SSF52540">
    <property type="entry name" value="P-loop containing nucleoside triphosphate hydrolases"/>
    <property type="match status" value="1"/>
</dbReference>
<dbReference type="RefSeq" id="WP_006908701.1">
    <property type="nucleotide sequence ID" value="NZ_JH932292.1"/>
</dbReference>
<evidence type="ECO:0000256" key="2">
    <source>
        <dbReference type="ARBA" id="ARBA00022741"/>
    </source>
</evidence>
<dbReference type="PATRIC" id="fig|883111.3.peg.1403"/>
<feature type="domain" description="ABC transporter" evidence="4">
    <location>
        <begin position="11"/>
        <end position="245"/>
    </location>
</feature>
<keyword evidence="2" id="KW-0547">Nucleotide-binding</keyword>
<dbReference type="GO" id="GO:0005524">
    <property type="term" value="F:ATP binding"/>
    <property type="evidence" value="ECO:0007669"/>
    <property type="project" value="UniProtKB-KW"/>
</dbReference>
<dbReference type="PROSITE" id="PS50893">
    <property type="entry name" value="ABC_TRANSPORTER_2"/>
    <property type="match status" value="1"/>
</dbReference>
<reference evidence="5 6" key="1">
    <citation type="submission" date="2012-07" db="EMBL/GenBank/DDBJ databases">
        <title>The Genome Sequence of Facklamia hominis CCUG 36813.</title>
        <authorList>
            <consortium name="The Broad Institute Genome Sequencing Platform"/>
            <person name="Earl A."/>
            <person name="Ward D."/>
            <person name="Feldgarden M."/>
            <person name="Gevers D."/>
            <person name="Huys G."/>
            <person name="Walker B."/>
            <person name="Young S.K."/>
            <person name="Zeng Q."/>
            <person name="Gargeya S."/>
            <person name="Fitzgerald M."/>
            <person name="Haas B."/>
            <person name="Abouelleil A."/>
            <person name="Alvarado L."/>
            <person name="Arachchi H.M."/>
            <person name="Berlin A.M."/>
            <person name="Chapman S.B."/>
            <person name="Goldberg J."/>
            <person name="Griggs A."/>
            <person name="Gujja S."/>
            <person name="Hansen M."/>
            <person name="Howarth C."/>
            <person name="Imamovic A."/>
            <person name="Larimer J."/>
            <person name="McCowen C."/>
            <person name="Montmayeur A."/>
            <person name="Murphy C."/>
            <person name="Neiman D."/>
            <person name="Pearson M."/>
            <person name="Priest M."/>
            <person name="Roberts A."/>
            <person name="Saif S."/>
            <person name="Shea T."/>
            <person name="Sisk P."/>
            <person name="Sykes S."/>
            <person name="Wortman J."/>
            <person name="Nusbaum C."/>
            <person name="Birren B."/>
        </authorList>
    </citation>
    <scope>NUCLEOTIDE SEQUENCE [LARGE SCALE GENOMIC DNA]</scope>
    <source>
        <strain evidence="5 6">CCUG 36813</strain>
    </source>
</reference>
<dbReference type="PANTHER" id="PTHR42788:SF13">
    <property type="entry name" value="ALIPHATIC SULFONATES IMPORT ATP-BINDING PROTEIN SSUB"/>
    <property type="match status" value="1"/>
</dbReference>
<dbReference type="SMART" id="SM00382">
    <property type="entry name" value="AAA"/>
    <property type="match status" value="1"/>
</dbReference>
<dbReference type="AlphaFoldDB" id="K1LBH3"/>
<dbReference type="InterPro" id="IPR003593">
    <property type="entry name" value="AAA+_ATPase"/>
</dbReference>
<gene>
    <name evidence="5" type="ORF">HMPREF9706_01391</name>
</gene>
<dbReference type="HOGENOM" id="CLU_000604_1_22_9"/>
<protein>
    <recommendedName>
        <fullName evidence="4">ABC transporter domain-containing protein</fullName>
    </recommendedName>
</protein>
<organism evidence="5 6">
    <name type="scientific">Facklamia hominis CCUG 36813</name>
    <dbReference type="NCBI Taxonomy" id="883111"/>
    <lineage>
        <taxon>Bacteria</taxon>
        <taxon>Bacillati</taxon>
        <taxon>Bacillota</taxon>
        <taxon>Bacilli</taxon>
        <taxon>Lactobacillales</taxon>
        <taxon>Aerococcaceae</taxon>
        <taxon>Facklamia</taxon>
    </lineage>
</organism>
<evidence type="ECO:0000256" key="1">
    <source>
        <dbReference type="ARBA" id="ARBA00022448"/>
    </source>
</evidence>
<dbReference type="InterPro" id="IPR027417">
    <property type="entry name" value="P-loop_NTPase"/>
</dbReference>
<name>K1LBH3_9LACT</name>
<dbReference type="GO" id="GO:0016887">
    <property type="term" value="F:ATP hydrolysis activity"/>
    <property type="evidence" value="ECO:0007669"/>
    <property type="project" value="InterPro"/>
</dbReference>
<dbReference type="InterPro" id="IPR050166">
    <property type="entry name" value="ABC_transporter_ATP-bind"/>
</dbReference>
<comment type="caution">
    <text evidence="5">The sequence shown here is derived from an EMBL/GenBank/DDBJ whole genome shotgun (WGS) entry which is preliminary data.</text>
</comment>
<dbReference type="EMBL" id="AGZD01000009">
    <property type="protein sequence ID" value="EKB53955.1"/>
    <property type="molecule type" value="Genomic_DNA"/>
</dbReference>
<dbReference type="PANTHER" id="PTHR42788">
    <property type="entry name" value="TAURINE IMPORT ATP-BINDING PROTEIN-RELATED"/>
    <property type="match status" value="1"/>
</dbReference>
<dbReference type="OrthoDB" id="9802264at2"/>
<keyword evidence="3" id="KW-0067">ATP-binding</keyword>
<dbReference type="Gene3D" id="3.40.50.300">
    <property type="entry name" value="P-loop containing nucleotide triphosphate hydrolases"/>
    <property type="match status" value="1"/>
</dbReference>
<keyword evidence="1" id="KW-0813">Transport</keyword>
<dbReference type="STRING" id="883111.HMPREF9706_01391"/>
<dbReference type="InterPro" id="IPR003439">
    <property type="entry name" value="ABC_transporter-like_ATP-bd"/>
</dbReference>
<accession>K1LBH3</accession>
<evidence type="ECO:0000256" key="3">
    <source>
        <dbReference type="ARBA" id="ARBA00022840"/>
    </source>
</evidence>
<sequence length="266" mass="29961">MKNNNILDNSVKINNLSFKYNGSDKNIFNNINMDVPGGEFVCFLGKSGCGKSTLLRLISGLEKPSKGEIYFGDQPNKGPGLDKGVVFQDYGLYPWMTAGKNIELAIEQKYPKISKSEKRERAKEIIRKVGLKEEVYKMLPKELSGGMRQRCAIARAFAIDPPVLLMDEPFGALDAVTRATLQDMVLDLWEKGEPKKTVFFVTHDVDEALLLAERIFVLGQSGSDVILDVHVSDDERLLRDENDREKTIVLRNKLVHTINQDVESRL</sequence>
<keyword evidence="6" id="KW-1185">Reference proteome</keyword>
<evidence type="ECO:0000259" key="4">
    <source>
        <dbReference type="PROSITE" id="PS50893"/>
    </source>
</evidence>
<evidence type="ECO:0000313" key="5">
    <source>
        <dbReference type="EMBL" id="EKB53955.1"/>
    </source>
</evidence>
<dbReference type="Proteomes" id="UP000004465">
    <property type="component" value="Unassembled WGS sequence"/>
</dbReference>